<name>A0A438MEV7_9ACTN</name>
<proteinExistence type="predicted"/>
<evidence type="ECO:0000313" key="2">
    <source>
        <dbReference type="EMBL" id="RVX44257.1"/>
    </source>
</evidence>
<dbReference type="Proteomes" id="UP000284824">
    <property type="component" value="Unassembled WGS sequence"/>
</dbReference>
<feature type="transmembrane region" description="Helical" evidence="1">
    <location>
        <begin position="6"/>
        <end position="32"/>
    </location>
</feature>
<evidence type="ECO:0000313" key="3">
    <source>
        <dbReference type="Proteomes" id="UP000284824"/>
    </source>
</evidence>
<evidence type="ECO:0008006" key="4">
    <source>
        <dbReference type="Google" id="ProtNLM"/>
    </source>
</evidence>
<keyword evidence="1" id="KW-1133">Transmembrane helix</keyword>
<reference evidence="2 3" key="1">
    <citation type="submission" date="2019-01" db="EMBL/GenBank/DDBJ databases">
        <title>Sequencing the genomes of 1000 actinobacteria strains.</title>
        <authorList>
            <person name="Klenk H.-P."/>
        </authorList>
    </citation>
    <scope>NUCLEOTIDE SEQUENCE [LARGE SCALE GENOMIC DNA]</scope>
    <source>
        <strain evidence="2 3">DSM 43925</strain>
    </source>
</reference>
<keyword evidence="1" id="KW-0812">Transmembrane</keyword>
<sequence>MAVGIVLGVVGAFGGFGAFLLVLALGVVGFLAGRIAETGEVNVLGLSLRRK</sequence>
<accession>A0A438MEV7</accession>
<gene>
    <name evidence="2" type="ORF">EDD27_6986</name>
</gene>
<keyword evidence="1" id="KW-0472">Membrane</keyword>
<protein>
    <recommendedName>
        <fullName evidence="4">Small integral membrane protein DUF2273</fullName>
    </recommendedName>
</protein>
<dbReference type="EMBL" id="SAUN01000001">
    <property type="protein sequence ID" value="RVX44257.1"/>
    <property type="molecule type" value="Genomic_DNA"/>
</dbReference>
<organism evidence="2 3">
    <name type="scientific">Nonomuraea polychroma</name>
    <dbReference type="NCBI Taxonomy" id="46176"/>
    <lineage>
        <taxon>Bacteria</taxon>
        <taxon>Bacillati</taxon>
        <taxon>Actinomycetota</taxon>
        <taxon>Actinomycetes</taxon>
        <taxon>Streptosporangiales</taxon>
        <taxon>Streptosporangiaceae</taxon>
        <taxon>Nonomuraea</taxon>
    </lineage>
</organism>
<comment type="caution">
    <text evidence="2">The sequence shown here is derived from an EMBL/GenBank/DDBJ whole genome shotgun (WGS) entry which is preliminary data.</text>
</comment>
<evidence type="ECO:0000256" key="1">
    <source>
        <dbReference type="SAM" id="Phobius"/>
    </source>
</evidence>
<dbReference type="AlphaFoldDB" id="A0A438MEV7"/>
<keyword evidence="3" id="KW-1185">Reference proteome</keyword>